<evidence type="ECO:0000313" key="2">
    <source>
        <dbReference type="Proteomes" id="UP000265692"/>
    </source>
</evidence>
<accession>A0A396SRE7</accession>
<dbReference type="AlphaFoldDB" id="A0A396SRE7"/>
<name>A0A396SRE7_9BACL</name>
<sequence length="63" mass="7438">MKPVSFSLNDKYDSELLEFVEGKDFSKYVKRLILVDKLMNGNVENMTIIFKKKNDDENYTIDL</sequence>
<keyword evidence="2" id="KW-1185">Reference proteome</keyword>
<gene>
    <name evidence="1" type="ORF">D1B33_07385</name>
</gene>
<dbReference type="EMBL" id="QWEI01000002">
    <property type="protein sequence ID" value="RHW38759.1"/>
    <property type="molecule type" value="Genomic_DNA"/>
</dbReference>
<organism evidence="1 2">
    <name type="scientific">Ureibacillus yapensis</name>
    <dbReference type="NCBI Taxonomy" id="2304605"/>
    <lineage>
        <taxon>Bacteria</taxon>
        <taxon>Bacillati</taxon>
        <taxon>Bacillota</taxon>
        <taxon>Bacilli</taxon>
        <taxon>Bacillales</taxon>
        <taxon>Caryophanaceae</taxon>
        <taxon>Ureibacillus</taxon>
    </lineage>
</organism>
<dbReference type="OrthoDB" id="2931160at2"/>
<dbReference type="Proteomes" id="UP000265692">
    <property type="component" value="Unassembled WGS sequence"/>
</dbReference>
<evidence type="ECO:0000313" key="1">
    <source>
        <dbReference type="EMBL" id="RHW38759.1"/>
    </source>
</evidence>
<comment type="caution">
    <text evidence="1">The sequence shown here is derived from an EMBL/GenBank/DDBJ whole genome shotgun (WGS) entry which is preliminary data.</text>
</comment>
<proteinExistence type="predicted"/>
<protein>
    <submittedName>
        <fullName evidence="1">Uncharacterized protein</fullName>
    </submittedName>
</protein>
<reference evidence="1 2" key="1">
    <citation type="submission" date="2018-08" db="EMBL/GenBank/DDBJ databases">
        <title>Lysinibacillus sp. YLB-03 draft genome sequence.</title>
        <authorList>
            <person name="Yu L."/>
        </authorList>
    </citation>
    <scope>NUCLEOTIDE SEQUENCE [LARGE SCALE GENOMIC DNA]</scope>
    <source>
        <strain evidence="1 2">YLB-03</strain>
    </source>
</reference>